<dbReference type="EMBL" id="JQCR01000003">
    <property type="protein sequence ID" value="KGE16697.1"/>
    <property type="molecule type" value="Genomic_DNA"/>
</dbReference>
<gene>
    <name evidence="2" type="ORF">PWYN_18530</name>
</gene>
<protein>
    <recommendedName>
        <fullName evidence="1">Helicase XPB/Ssl2 N-terminal domain-containing protein</fullName>
    </recommendedName>
</protein>
<comment type="caution">
    <text evidence="2">The sequence shown here is derived from an EMBL/GenBank/DDBJ whole genome shotgun (WGS) entry which is preliminary data.</text>
</comment>
<reference evidence="2 3" key="1">
    <citation type="submission" date="2014-08" db="EMBL/GenBank/DDBJ databases">
        <authorList>
            <person name="den Bakker H.C."/>
        </authorList>
    </citation>
    <scope>NUCLEOTIDE SEQUENCE [LARGE SCALE GENOMIC DNA]</scope>
    <source>
        <strain evidence="2 3">DSM 18334</strain>
    </source>
</reference>
<evidence type="ECO:0000313" key="2">
    <source>
        <dbReference type="EMBL" id="KGE16697.1"/>
    </source>
</evidence>
<dbReference type="RefSeq" id="WP_036654832.1">
    <property type="nucleotide sequence ID" value="NZ_JQCR01000003.1"/>
</dbReference>
<sequence>MIQLTAHAQALLKKLHAAYAGQPFEEGKEEQFRPLDLCRAEQRLALSELRQAGFLAALLKMWGEKLYYIPEEHLSTIQSLFFPYAPYFEDSSEVHIYMEEGIGLANELFQALLFVEREGLPITGKGSIHKKNIARLTSKLTLQDKHLRGLSLRYPSSDIYTLPAAVMLDLMLCLGLIKREESAYILCVEVLESWLNLSESVMSDLLFNVAMKRYGSSDPAAQHFRYLIARPEFVVREWFSLTHLLDWMESSGLVMPIQRAGLEASSLAWLECLAGCGWCQVGTDREGGLCFRWIRMKPQLRGFTPRAHPVSASPASFIVQTDFEVLVPPDVPYYVRWCLACCAELLSMDSMWSYRLSREQLELAYDRRMPPDKVISWLDEHTVGGLPQEVRLVLEQWGKDIGRTSFADVLLLSCREEEDADAIAAHPRLQGLLCRLGLAHFSILREHEQYVRKELIAAGLAPPNGVQGREAGILTASPEWYLKKPEHPSGYSLPSADTQQGLMAINSPLLYLQPAPLEPDVPPLMEEESIPSMWFKELHRYHTTTAQKIMEQALNSGIKVRLSIEEEIQEFIPTRIKGNPWRIAGYIMSSKEGEILEERELPAGSWNEMQLIIPRSITIPPSVTATGYVMINETTHKVDQHYT</sequence>
<accession>A0A098M574</accession>
<evidence type="ECO:0000313" key="3">
    <source>
        <dbReference type="Proteomes" id="UP000029734"/>
    </source>
</evidence>
<evidence type="ECO:0000259" key="1">
    <source>
        <dbReference type="Pfam" id="PF13625"/>
    </source>
</evidence>
<feature type="domain" description="Helicase XPB/Ssl2 N-terminal" evidence="1">
    <location>
        <begin position="317"/>
        <end position="435"/>
    </location>
</feature>
<name>A0A098M574_9BACL</name>
<dbReference type="OrthoDB" id="2987331at2"/>
<proteinExistence type="predicted"/>
<dbReference type="eggNOG" id="ENOG5033KX3">
    <property type="taxonomic scope" value="Bacteria"/>
</dbReference>
<dbReference type="Proteomes" id="UP000029734">
    <property type="component" value="Unassembled WGS sequence"/>
</dbReference>
<dbReference type="AlphaFoldDB" id="A0A098M574"/>
<dbReference type="STRING" id="268407.PWYN_18530"/>
<organism evidence="2 3">
    <name type="scientific">Paenibacillus wynnii</name>
    <dbReference type="NCBI Taxonomy" id="268407"/>
    <lineage>
        <taxon>Bacteria</taxon>
        <taxon>Bacillati</taxon>
        <taxon>Bacillota</taxon>
        <taxon>Bacilli</taxon>
        <taxon>Bacillales</taxon>
        <taxon>Paenibacillaceae</taxon>
        <taxon>Paenibacillus</taxon>
    </lineage>
</organism>
<dbReference type="Pfam" id="PF13625">
    <property type="entry name" value="Helicase_C_3"/>
    <property type="match status" value="1"/>
</dbReference>
<keyword evidence="3" id="KW-1185">Reference proteome</keyword>
<reference evidence="2 3" key="2">
    <citation type="submission" date="2014-10" db="EMBL/GenBank/DDBJ databases">
        <title>Comparative genomics of the Paenibacillus odorifer group.</title>
        <authorList>
            <person name="Tsai Y.-C."/>
            <person name="Martin N."/>
            <person name="Korlach J."/>
            <person name="Wiedmann M."/>
        </authorList>
    </citation>
    <scope>NUCLEOTIDE SEQUENCE [LARGE SCALE GENOMIC DNA]</scope>
    <source>
        <strain evidence="2 3">DSM 18334</strain>
    </source>
</reference>
<dbReference type="InterPro" id="IPR032830">
    <property type="entry name" value="XPB/Ssl2_N"/>
</dbReference>